<reference evidence="1" key="2">
    <citation type="journal article" date="2015" name="Data Brief">
        <title>Shoot transcriptome of the giant reed, Arundo donax.</title>
        <authorList>
            <person name="Barrero R.A."/>
            <person name="Guerrero F.D."/>
            <person name="Moolhuijzen P."/>
            <person name="Goolsby J.A."/>
            <person name="Tidwell J."/>
            <person name="Bellgard S.E."/>
            <person name="Bellgard M.I."/>
        </authorList>
    </citation>
    <scope>NUCLEOTIDE SEQUENCE</scope>
    <source>
        <tissue evidence="1">Shoot tissue taken approximately 20 cm above the soil surface</tissue>
    </source>
</reference>
<evidence type="ECO:0000313" key="1">
    <source>
        <dbReference type="EMBL" id="JAD48766.1"/>
    </source>
</evidence>
<protein>
    <submittedName>
        <fullName evidence="1">Uncharacterized protein</fullName>
    </submittedName>
</protein>
<dbReference type="AlphaFoldDB" id="A0A0A9ACC1"/>
<accession>A0A0A9ACC1</accession>
<organism evidence="1">
    <name type="scientific">Arundo donax</name>
    <name type="common">Giant reed</name>
    <name type="synonym">Donax arundinaceus</name>
    <dbReference type="NCBI Taxonomy" id="35708"/>
    <lineage>
        <taxon>Eukaryota</taxon>
        <taxon>Viridiplantae</taxon>
        <taxon>Streptophyta</taxon>
        <taxon>Embryophyta</taxon>
        <taxon>Tracheophyta</taxon>
        <taxon>Spermatophyta</taxon>
        <taxon>Magnoliopsida</taxon>
        <taxon>Liliopsida</taxon>
        <taxon>Poales</taxon>
        <taxon>Poaceae</taxon>
        <taxon>PACMAD clade</taxon>
        <taxon>Arundinoideae</taxon>
        <taxon>Arundineae</taxon>
        <taxon>Arundo</taxon>
    </lineage>
</organism>
<sequence length="34" mass="3922">MLPSNGCSDILLRQRMDNVSKLAVKWLLSLLRSY</sequence>
<reference evidence="1" key="1">
    <citation type="submission" date="2014-09" db="EMBL/GenBank/DDBJ databases">
        <authorList>
            <person name="Magalhaes I.L.F."/>
            <person name="Oliveira U."/>
            <person name="Santos F.R."/>
            <person name="Vidigal T.H.D.A."/>
            <person name="Brescovit A.D."/>
            <person name="Santos A.J."/>
        </authorList>
    </citation>
    <scope>NUCLEOTIDE SEQUENCE</scope>
    <source>
        <tissue evidence="1">Shoot tissue taken approximately 20 cm above the soil surface</tissue>
    </source>
</reference>
<dbReference type="EMBL" id="GBRH01249129">
    <property type="protein sequence ID" value="JAD48766.1"/>
    <property type="molecule type" value="Transcribed_RNA"/>
</dbReference>
<proteinExistence type="predicted"/>
<name>A0A0A9ACC1_ARUDO</name>